<organism evidence="1 2">
    <name type="scientific">Evansella vedderi</name>
    <dbReference type="NCBI Taxonomy" id="38282"/>
    <lineage>
        <taxon>Bacteria</taxon>
        <taxon>Bacillati</taxon>
        <taxon>Bacillota</taxon>
        <taxon>Bacilli</taxon>
        <taxon>Bacillales</taxon>
        <taxon>Bacillaceae</taxon>
        <taxon>Evansella</taxon>
    </lineage>
</organism>
<dbReference type="EMBL" id="JAUSUG010000028">
    <property type="protein sequence ID" value="MDQ0257483.1"/>
    <property type="molecule type" value="Genomic_DNA"/>
</dbReference>
<dbReference type="Pfam" id="PF07307">
    <property type="entry name" value="HEPPP_synt_1"/>
    <property type="match status" value="1"/>
</dbReference>
<gene>
    <name evidence="1" type="ORF">J2S74_004941</name>
</gene>
<dbReference type="Gene3D" id="1.20.120.1450">
    <property type="match status" value="1"/>
</dbReference>
<keyword evidence="1" id="KW-0808">Transferase</keyword>
<accession>A0ABU0A477</accession>
<evidence type="ECO:0000313" key="2">
    <source>
        <dbReference type="Proteomes" id="UP001230005"/>
    </source>
</evidence>
<protein>
    <submittedName>
        <fullName evidence="1">Heptaprenyl diphosphate synthase</fullName>
        <ecNumber evidence="1">2.5.1.30</ecNumber>
    </submittedName>
</protein>
<dbReference type="GO" id="GO:0000010">
    <property type="term" value="F:heptaprenyl diphosphate synthase activity"/>
    <property type="evidence" value="ECO:0007669"/>
    <property type="project" value="UniProtKB-EC"/>
</dbReference>
<dbReference type="Proteomes" id="UP001230005">
    <property type="component" value="Unassembled WGS sequence"/>
</dbReference>
<reference evidence="1 2" key="1">
    <citation type="submission" date="2023-07" db="EMBL/GenBank/DDBJ databases">
        <title>Genomic Encyclopedia of Type Strains, Phase IV (KMG-IV): sequencing the most valuable type-strain genomes for metagenomic binning, comparative biology and taxonomic classification.</title>
        <authorList>
            <person name="Goeker M."/>
        </authorList>
    </citation>
    <scope>NUCLEOTIDE SEQUENCE [LARGE SCALE GENOMIC DNA]</scope>
    <source>
        <strain evidence="1 2">DSM 9768</strain>
    </source>
</reference>
<comment type="caution">
    <text evidence="1">The sequence shown here is derived from an EMBL/GenBank/DDBJ whole genome shotgun (WGS) entry which is preliminary data.</text>
</comment>
<keyword evidence="2" id="KW-1185">Reference proteome</keyword>
<proteinExistence type="predicted"/>
<evidence type="ECO:0000313" key="1">
    <source>
        <dbReference type="EMBL" id="MDQ0257483.1"/>
    </source>
</evidence>
<dbReference type="InterPro" id="IPR009920">
    <property type="entry name" value="HEPPP_synth_su1"/>
</dbReference>
<name>A0ABU0A477_9BACI</name>
<dbReference type="RefSeq" id="WP_307331263.1">
    <property type="nucleotide sequence ID" value="NZ_JAUSUG010000028.1"/>
</dbReference>
<sequence>MTSSYFHNEELKEIIESFYTYVKHPYLQKYLEDPPVDHDQATFLYLMLKDKELDITYIRQCIITTILVQAALDTHESVSIKNLVNDSLKKKRQLTVLAGDYYSSLYYYVLSKVNDIALIRVLAQSIKDINESKMNVYQNNHKHFHGSFQDLKVIDSSLLQNIATMLHLPNWRQMVDEFFFFKRLLRERLQYMETGFKGRVAEMLLREKGYSGQGQSEADLLMDFDLQIEASKDKLINFSRDWTSIQTFFHSRMEDLLRENQYNEQCVMEEG</sequence>
<dbReference type="EC" id="2.5.1.30" evidence="1"/>